<proteinExistence type="inferred from homology"/>
<dbReference type="EMBL" id="CAUYUE010000005">
    <property type="protein sequence ID" value="CAK0779442.1"/>
    <property type="molecule type" value="Genomic_DNA"/>
</dbReference>
<dbReference type="EC" id="2.7.1.59" evidence="2"/>
<evidence type="ECO:0000313" key="7">
    <source>
        <dbReference type="EMBL" id="CAK0779442.1"/>
    </source>
</evidence>
<reference evidence="7 8" key="1">
    <citation type="submission" date="2023-10" db="EMBL/GenBank/DDBJ databases">
        <authorList>
            <person name="Maclean D."/>
            <person name="Macfadyen A."/>
        </authorList>
    </citation>
    <scope>NUCLEOTIDE SEQUENCE [LARGE SCALE GENOMIC DNA]</scope>
</reference>
<feature type="domain" description="ATPase BadF/BadG/BcrA/BcrD type" evidence="6">
    <location>
        <begin position="13"/>
        <end position="310"/>
    </location>
</feature>
<dbReference type="SUPFAM" id="SSF53067">
    <property type="entry name" value="Actin-like ATPase domain"/>
    <property type="match status" value="2"/>
</dbReference>
<evidence type="ECO:0000256" key="1">
    <source>
        <dbReference type="ARBA" id="ARBA00006198"/>
    </source>
</evidence>
<dbReference type="InterPro" id="IPR002731">
    <property type="entry name" value="ATPase_BadF"/>
</dbReference>
<dbReference type="Pfam" id="PF01869">
    <property type="entry name" value="BcrAD_BadFG"/>
    <property type="match status" value="1"/>
</dbReference>
<keyword evidence="8" id="KW-1185">Reference proteome</keyword>
<accession>A0AAV1I526</accession>
<name>A0AAV1I526_9CHLO</name>
<dbReference type="InterPro" id="IPR052519">
    <property type="entry name" value="Euk-type_GlcNAc_Kinase"/>
</dbReference>
<dbReference type="AlphaFoldDB" id="A0AAV1I526"/>
<dbReference type="InterPro" id="IPR043129">
    <property type="entry name" value="ATPase_NBD"/>
</dbReference>
<dbReference type="GO" id="GO:0045127">
    <property type="term" value="F:N-acetylglucosamine kinase activity"/>
    <property type="evidence" value="ECO:0007669"/>
    <property type="project" value="UniProtKB-EC"/>
</dbReference>
<dbReference type="Proteomes" id="UP001314263">
    <property type="component" value="Unassembled WGS sequence"/>
</dbReference>
<dbReference type="PANTHER" id="PTHR43190:SF3">
    <property type="entry name" value="N-ACETYL-D-GLUCOSAMINE KINASE"/>
    <property type="match status" value="1"/>
</dbReference>
<sequence length="438" mass="45975">MARDQSLRRQVLVGVDGGGSKTDCVILDAQTKELLGRSAGGASNWNSVGQDAALNTLKAAITGALAAARVEQDGILGMCLGMSGVDREADASSLKARLQEWLPAEVELVVYNDSVIALACGTGGPLHGCVLVVGTGIIALGIGRSGNHVRASGWGPAFLDMGSGYDIGQRALAAVARAVDGRGERTDLVEATCRHCGVRDPQDLLQWAYAEAGWSRIASLAPAVLQCAEEGDSIAFKIVTSAAHEALEAVIAVATRTKLKSQRFKLVLSGGLLSRDSPFLDIILEGVKLRLPSAGVAYPRVEPAIGAALLVHDALYGADEAPSSIGEAACSSASRDGSPPRCQDRHGVHPGSHGKHSSRDGGWAGNLRKHRRAVSNVDAAFMKHVMDMPPMRASSNADGLGSVPQPGLDRLRLDDAGGTDSPRRQRRHSRYHKSLEML</sequence>
<organism evidence="7 8">
    <name type="scientific">Coccomyxa viridis</name>
    <dbReference type="NCBI Taxonomy" id="1274662"/>
    <lineage>
        <taxon>Eukaryota</taxon>
        <taxon>Viridiplantae</taxon>
        <taxon>Chlorophyta</taxon>
        <taxon>core chlorophytes</taxon>
        <taxon>Trebouxiophyceae</taxon>
        <taxon>Trebouxiophyceae incertae sedis</taxon>
        <taxon>Coccomyxaceae</taxon>
        <taxon>Coccomyxa</taxon>
    </lineage>
</organism>
<comment type="similarity">
    <text evidence="1">Belongs to the eukaryotic-type N-acetylglucosamine kinase family.</text>
</comment>
<dbReference type="PANTHER" id="PTHR43190">
    <property type="entry name" value="N-ACETYL-D-GLUCOSAMINE KINASE"/>
    <property type="match status" value="1"/>
</dbReference>
<gene>
    <name evidence="7" type="ORF">CVIRNUC_004775</name>
</gene>
<evidence type="ECO:0000256" key="4">
    <source>
        <dbReference type="ARBA" id="ARBA00031123"/>
    </source>
</evidence>
<feature type="region of interest" description="Disordered" evidence="5">
    <location>
        <begin position="327"/>
        <end position="366"/>
    </location>
</feature>
<protein>
    <recommendedName>
        <fullName evidence="3">N-acetyl-D-glucosamine kinase</fullName>
        <ecNumber evidence="2">2.7.1.59</ecNumber>
    </recommendedName>
    <alternativeName>
        <fullName evidence="4">GlcNAc kinase</fullName>
    </alternativeName>
</protein>
<dbReference type="Gene3D" id="3.30.420.40">
    <property type="match status" value="2"/>
</dbReference>
<evidence type="ECO:0000256" key="3">
    <source>
        <dbReference type="ARBA" id="ARBA00014974"/>
    </source>
</evidence>
<evidence type="ECO:0000259" key="6">
    <source>
        <dbReference type="Pfam" id="PF01869"/>
    </source>
</evidence>
<feature type="region of interest" description="Disordered" evidence="5">
    <location>
        <begin position="390"/>
        <end position="438"/>
    </location>
</feature>
<evidence type="ECO:0000256" key="5">
    <source>
        <dbReference type="SAM" id="MobiDB-lite"/>
    </source>
</evidence>
<comment type="caution">
    <text evidence="7">The sequence shown here is derived from an EMBL/GenBank/DDBJ whole genome shotgun (WGS) entry which is preliminary data.</text>
</comment>
<evidence type="ECO:0000313" key="8">
    <source>
        <dbReference type="Proteomes" id="UP001314263"/>
    </source>
</evidence>
<evidence type="ECO:0000256" key="2">
    <source>
        <dbReference type="ARBA" id="ARBA00012122"/>
    </source>
</evidence>